<feature type="chain" id="PRO_5032416303" description="Lipoprotein" evidence="1">
    <location>
        <begin position="18"/>
        <end position="125"/>
    </location>
</feature>
<sequence>MKRIILTLMMAATSACATPSAEPTREDGMARLGDTIFVDGPNVMPIQVIEDSRCPRGTACVWEGRVVLRVEVTGGAWAQTMDLVSGEPQQVADGALTLVSVLPEAGSGEPLPESYRFAFEFDGGL</sequence>
<comment type="caution">
    <text evidence="2">The sequence shown here is derived from an EMBL/GenBank/DDBJ whole genome shotgun (WGS) entry which is preliminary data.</text>
</comment>
<evidence type="ECO:0000256" key="1">
    <source>
        <dbReference type="SAM" id="SignalP"/>
    </source>
</evidence>
<keyword evidence="3" id="KW-1185">Reference proteome</keyword>
<evidence type="ECO:0008006" key="4">
    <source>
        <dbReference type="Google" id="ProtNLM"/>
    </source>
</evidence>
<evidence type="ECO:0000313" key="3">
    <source>
        <dbReference type="Proteomes" id="UP000564378"/>
    </source>
</evidence>
<reference evidence="2 3" key="1">
    <citation type="submission" date="2020-08" db="EMBL/GenBank/DDBJ databases">
        <title>Draft genome sequence of Parasphingopyxis sp. GrpM-11.</title>
        <authorList>
            <person name="Oh J."/>
            <person name="Roh D.-H."/>
        </authorList>
    </citation>
    <scope>NUCLEOTIDE SEQUENCE [LARGE SCALE GENOMIC DNA]</scope>
    <source>
        <strain evidence="2 3">GrpM-11</strain>
    </source>
</reference>
<feature type="signal peptide" evidence="1">
    <location>
        <begin position="1"/>
        <end position="17"/>
    </location>
</feature>
<protein>
    <recommendedName>
        <fullName evidence="4">Lipoprotein</fullName>
    </recommendedName>
</protein>
<dbReference type="AlphaFoldDB" id="A0A842HYR6"/>
<dbReference type="RefSeq" id="WP_185800773.1">
    <property type="nucleotide sequence ID" value="NZ_JACJVJ010000001.1"/>
</dbReference>
<accession>A0A842HYR6</accession>
<keyword evidence="1" id="KW-0732">Signal</keyword>
<dbReference type="EMBL" id="JACJVJ010000001">
    <property type="protein sequence ID" value="MBC2777573.1"/>
    <property type="molecule type" value="Genomic_DNA"/>
</dbReference>
<dbReference type="Proteomes" id="UP000564378">
    <property type="component" value="Unassembled WGS sequence"/>
</dbReference>
<proteinExistence type="predicted"/>
<name>A0A842HYR6_9SPHN</name>
<dbReference type="PROSITE" id="PS51257">
    <property type="entry name" value="PROKAR_LIPOPROTEIN"/>
    <property type="match status" value="1"/>
</dbReference>
<gene>
    <name evidence="2" type="ORF">H6P80_08060</name>
</gene>
<organism evidence="2 3">
    <name type="scientific">Parasphingopyxis marina</name>
    <dbReference type="NCBI Taxonomy" id="2761622"/>
    <lineage>
        <taxon>Bacteria</taxon>
        <taxon>Pseudomonadati</taxon>
        <taxon>Pseudomonadota</taxon>
        <taxon>Alphaproteobacteria</taxon>
        <taxon>Sphingomonadales</taxon>
        <taxon>Sphingomonadaceae</taxon>
        <taxon>Parasphingopyxis</taxon>
    </lineage>
</organism>
<evidence type="ECO:0000313" key="2">
    <source>
        <dbReference type="EMBL" id="MBC2777573.1"/>
    </source>
</evidence>